<dbReference type="InterPro" id="IPR050553">
    <property type="entry name" value="Thioredoxin_ResA/DsbE_sf"/>
</dbReference>
<dbReference type="Proteomes" id="UP000288178">
    <property type="component" value="Unassembled WGS sequence"/>
</dbReference>
<evidence type="ECO:0000256" key="3">
    <source>
        <dbReference type="ARBA" id="ARBA00023284"/>
    </source>
</evidence>
<feature type="domain" description="Thioredoxin" evidence="5">
    <location>
        <begin position="15"/>
        <end position="156"/>
    </location>
</feature>
<name>A0A437JSK9_9BURK</name>
<gene>
    <name evidence="6" type="ORF">ENE75_17035</name>
</gene>
<dbReference type="Pfam" id="PF08534">
    <property type="entry name" value="Redoxin"/>
    <property type="match status" value="1"/>
</dbReference>
<dbReference type="SUPFAM" id="SSF52833">
    <property type="entry name" value="Thioredoxin-like"/>
    <property type="match status" value="1"/>
</dbReference>
<evidence type="ECO:0000256" key="4">
    <source>
        <dbReference type="SAM" id="SignalP"/>
    </source>
</evidence>
<feature type="signal peptide" evidence="4">
    <location>
        <begin position="1"/>
        <end position="18"/>
    </location>
</feature>
<keyword evidence="2" id="KW-0201">Cytochrome c-type biogenesis</keyword>
<proteinExistence type="predicted"/>
<dbReference type="PROSITE" id="PS00194">
    <property type="entry name" value="THIOREDOXIN_1"/>
    <property type="match status" value="1"/>
</dbReference>
<dbReference type="GO" id="GO:0017004">
    <property type="term" value="P:cytochrome complex assembly"/>
    <property type="evidence" value="ECO:0007669"/>
    <property type="project" value="UniProtKB-KW"/>
</dbReference>
<comment type="caution">
    <text evidence="6">The sequence shown here is derived from an EMBL/GenBank/DDBJ whole genome shotgun (WGS) entry which is preliminary data.</text>
</comment>
<dbReference type="OrthoDB" id="9811352at2"/>
<keyword evidence="7" id="KW-1185">Reference proteome</keyword>
<keyword evidence="4" id="KW-0732">Signal</keyword>
<dbReference type="PANTHER" id="PTHR42852:SF13">
    <property type="entry name" value="PROTEIN DIPZ"/>
    <property type="match status" value="1"/>
</dbReference>
<sequence length="156" mass="17157">MKTLFAAVLLAAAASVHATPAPDFTLKTLDGPALRLAEQRGQVVLVNFWASWCAPCKVEMPHLNRLADKYRDTGVVLLAVNVDDDPKKAAAEARKLGINFPVLLDTAKTASKAYQLQAMPTTVLVDRDGKVRHVHQGYRAGYEQTYDEQLRALVKE</sequence>
<dbReference type="Gene3D" id="3.40.30.10">
    <property type="entry name" value="Glutaredoxin"/>
    <property type="match status" value="1"/>
</dbReference>
<protein>
    <submittedName>
        <fullName evidence="6">TlpA family protein disulfide reductase</fullName>
    </submittedName>
</protein>
<dbReference type="EMBL" id="SACT01000006">
    <property type="protein sequence ID" value="RVT50026.1"/>
    <property type="molecule type" value="Genomic_DNA"/>
</dbReference>
<dbReference type="GO" id="GO:0030313">
    <property type="term" value="C:cell envelope"/>
    <property type="evidence" value="ECO:0007669"/>
    <property type="project" value="UniProtKB-SubCell"/>
</dbReference>
<comment type="subcellular location">
    <subcellularLocation>
        <location evidence="1">Cell envelope</location>
    </subcellularLocation>
</comment>
<dbReference type="RefSeq" id="WP_128199536.1">
    <property type="nucleotide sequence ID" value="NZ_SACT01000006.1"/>
</dbReference>
<evidence type="ECO:0000256" key="1">
    <source>
        <dbReference type="ARBA" id="ARBA00004196"/>
    </source>
</evidence>
<dbReference type="CDD" id="cd02966">
    <property type="entry name" value="TlpA_like_family"/>
    <property type="match status" value="1"/>
</dbReference>
<evidence type="ECO:0000256" key="2">
    <source>
        <dbReference type="ARBA" id="ARBA00022748"/>
    </source>
</evidence>
<dbReference type="InterPro" id="IPR013740">
    <property type="entry name" value="Redoxin"/>
</dbReference>
<dbReference type="PROSITE" id="PS51352">
    <property type="entry name" value="THIOREDOXIN_2"/>
    <property type="match status" value="1"/>
</dbReference>
<evidence type="ECO:0000259" key="5">
    <source>
        <dbReference type="PROSITE" id="PS51352"/>
    </source>
</evidence>
<evidence type="ECO:0000313" key="6">
    <source>
        <dbReference type="EMBL" id="RVT50026.1"/>
    </source>
</evidence>
<reference evidence="6 7" key="1">
    <citation type="submission" date="2019-01" db="EMBL/GenBank/DDBJ databases">
        <authorList>
            <person name="Chen W.-M."/>
        </authorList>
    </citation>
    <scope>NUCLEOTIDE SEQUENCE [LARGE SCALE GENOMIC DNA]</scope>
    <source>
        <strain evidence="6 7">ICH-3</strain>
    </source>
</reference>
<feature type="chain" id="PRO_5018997801" evidence="4">
    <location>
        <begin position="19"/>
        <end position="156"/>
    </location>
</feature>
<dbReference type="GO" id="GO:0015036">
    <property type="term" value="F:disulfide oxidoreductase activity"/>
    <property type="evidence" value="ECO:0007669"/>
    <property type="project" value="UniProtKB-ARBA"/>
</dbReference>
<accession>A0A437JSK9</accession>
<dbReference type="InterPro" id="IPR036249">
    <property type="entry name" value="Thioredoxin-like_sf"/>
</dbReference>
<dbReference type="InterPro" id="IPR017937">
    <property type="entry name" value="Thioredoxin_CS"/>
</dbReference>
<dbReference type="PANTHER" id="PTHR42852">
    <property type="entry name" value="THIOL:DISULFIDE INTERCHANGE PROTEIN DSBE"/>
    <property type="match status" value="1"/>
</dbReference>
<evidence type="ECO:0000313" key="7">
    <source>
        <dbReference type="Proteomes" id="UP000288178"/>
    </source>
</evidence>
<dbReference type="AlphaFoldDB" id="A0A437JSK9"/>
<organism evidence="6 7">
    <name type="scientific">Rubrivivax albus</name>
    <dbReference type="NCBI Taxonomy" id="2499835"/>
    <lineage>
        <taxon>Bacteria</taxon>
        <taxon>Pseudomonadati</taxon>
        <taxon>Pseudomonadota</taxon>
        <taxon>Betaproteobacteria</taxon>
        <taxon>Burkholderiales</taxon>
        <taxon>Sphaerotilaceae</taxon>
        <taxon>Rubrivivax</taxon>
    </lineage>
</organism>
<dbReference type="InterPro" id="IPR013766">
    <property type="entry name" value="Thioredoxin_domain"/>
</dbReference>
<keyword evidence="3" id="KW-0676">Redox-active center</keyword>